<sequence length="280" mass="32277">MEYIPILLFSVYNPKIIGKIRKIRNYNFLFFFLFMFNQDNYHWTQDDYTAEGINLLKEHLKSKGITFTEDPSTIYLTQRMGRKSYRLDISGVLQKDSTKLYIVGYTGISSDEVEESPLKEIFITSVKEVIEGLQKKQTETKKEIHQISQVNTDTSKSKPIESEELKKEIEFKGPVQHISSILFNRDIVPVISPEVSFVSCPGKVLEILPSEVKEDGEGLKRECTVRMEGKTFTLQFILKERMQGSVLRICGTVPIGFCDKFISYYESLVIDRLKRANLIG</sequence>
<dbReference type="EMBL" id="GL870881">
    <property type="protein sequence ID" value="EIJ87604.1"/>
    <property type="molecule type" value="Genomic_DNA"/>
</dbReference>
<protein>
    <submittedName>
        <fullName evidence="1">Uncharacterized protein</fullName>
    </submittedName>
</protein>
<dbReference type="VEuPathDB" id="MicrosporidiaDB:NEQG_02151"/>
<dbReference type="AlphaFoldDB" id="I3EEF7"/>
<keyword evidence="2" id="KW-1185">Reference proteome</keyword>
<organism evidence="1 2">
    <name type="scientific">Nematocida parisii (strain ERTm3)</name>
    <name type="common">Nematode killer fungus</name>
    <dbReference type="NCBI Taxonomy" id="935791"/>
    <lineage>
        <taxon>Eukaryota</taxon>
        <taxon>Fungi</taxon>
        <taxon>Fungi incertae sedis</taxon>
        <taxon>Microsporidia</taxon>
        <taxon>Nematocida</taxon>
    </lineage>
</organism>
<name>I3EEF7_NEMP3</name>
<dbReference type="HOGENOM" id="CLU_1170916_0_0_1"/>
<dbReference type="Proteomes" id="UP000002872">
    <property type="component" value="Unassembled WGS sequence"/>
</dbReference>
<evidence type="ECO:0000313" key="2">
    <source>
        <dbReference type="Proteomes" id="UP000002872"/>
    </source>
</evidence>
<dbReference type="OrthoDB" id="2188919at2759"/>
<gene>
    <name evidence="1" type="ORF">NEQG_02151</name>
</gene>
<accession>I3EEF7</accession>
<proteinExistence type="predicted"/>
<dbReference type="InParanoid" id="I3EEF7"/>
<reference evidence="1" key="1">
    <citation type="submission" date="2011-01" db="EMBL/GenBank/DDBJ databases">
        <title>The Genome Sequence of Nematocida parisii strain ERTm3.</title>
        <authorList>
            <consortium name="The Broad Institute Genome Sequencing Platform"/>
            <consortium name="The Broad Institute Genome Sequencing Center for Infectious Disease"/>
            <person name="Cuomo C."/>
            <person name="Troemel E."/>
            <person name="Young S.K."/>
            <person name="Zeng Q."/>
            <person name="Gargeya S."/>
            <person name="Fitzgerald M."/>
            <person name="Haas B."/>
            <person name="Abouelleil A."/>
            <person name="Alvarado L."/>
            <person name="Arachchi H.M."/>
            <person name="Berlin A."/>
            <person name="Chapman S.B."/>
            <person name="Gearin G."/>
            <person name="Goldberg J."/>
            <person name="Griggs A."/>
            <person name="Gujja S."/>
            <person name="Hansen M."/>
            <person name="Heiman D."/>
            <person name="Howarth C."/>
            <person name="Larimer J."/>
            <person name="Lui A."/>
            <person name="MacDonald P.J.P."/>
            <person name="McCowen C."/>
            <person name="Montmayeur A."/>
            <person name="Murphy C."/>
            <person name="Neiman D."/>
            <person name="Pearson M."/>
            <person name="Priest M."/>
            <person name="Roberts A."/>
            <person name="Saif S."/>
            <person name="Shea T."/>
            <person name="Sisk P."/>
            <person name="Stolte C."/>
            <person name="Sykes S."/>
            <person name="Wortman J."/>
            <person name="Nusbaum C."/>
            <person name="Birren B."/>
        </authorList>
    </citation>
    <scope>NUCLEOTIDE SEQUENCE</scope>
    <source>
        <strain evidence="1">ERTm3</strain>
    </source>
</reference>
<evidence type="ECO:0000313" key="1">
    <source>
        <dbReference type="EMBL" id="EIJ87604.1"/>
    </source>
</evidence>